<gene>
    <name evidence="1" type="ORF">HT576_17425</name>
    <name evidence="2" type="ORF">HTZ84_03050</name>
</gene>
<protein>
    <submittedName>
        <fullName evidence="1">Uncharacterized protein</fullName>
    </submittedName>
</protein>
<dbReference type="EMBL" id="JABUQZ010000001">
    <property type="protein sequence ID" value="NUC71296.1"/>
    <property type="molecule type" value="Genomic_DNA"/>
</dbReference>
<comment type="caution">
    <text evidence="1">The sequence shown here is derived from an EMBL/GenBank/DDBJ whole genome shotgun (WGS) entry which is preliminary data.</text>
</comment>
<dbReference type="Proteomes" id="UP000728647">
    <property type="component" value="Unassembled WGS sequence"/>
</dbReference>
<dbReference type="AlphaFoldDB" id="A0A8J8GPD6"/>
<dbReference type="Proteomes" id="UP001016761">
    <property type="component" value="Unassembled WGS sequence"/>
</dbReference>
<keyword evidence="4" id="KW-1185">Reference proteome</keyword>
<evidence type="ECO:0000313" key="1">
    <source>
        <dbReference type="EMBL" id="NUB92790.1"/>
    </source>
</evidence>
<sequence length="90" mass="10348">MCNSVDIDGIRTELEKRFDPDPAILEAVVEQIERAQQMEDLSDYSHWREPTKLGDDLESFSRGYGLQAGWNTWIGIQKTDTSNLTIDEEE</sequence>
<accession>A0A8J8GPD6</accession>
<evidence type="ECO:0000313" key="2">
    <source>
        <dbReference type="EMBL" id="NUC71296.1"/>
    </source>
</evidence>
<evidence type="ECO:0000313" key="3">
    <source>
        <dbReference type="Proteomes" id="UP000728647"/>
    </source>
</evidence>
<dbReference type="OrthoDB" id="350666at2157"/>
<proteinExistence type="predicted"/>
<dbReference type="EMBL" id="JABURA010000001">
    <property type="protein sequence ID" value="NUB92790.1"/>
    <property type="molecule type" value="Genomic_DNA"/>
</dbReference>
<dbReference type="RefSeq" id="WP_174679333.1">
    <property type="nucleotide sequence ID" value="NZ_JABUQZ010000001.1"/>
</dbReference>
<reference evidence="1 4" key="1">
    <citation type="submission" date="2020-06" db="EMBL/GenBank/DDBJ databases">
        <title>Haloterrigena sp. nov., an extremely halophilic archaeon isolated from a saline sediment.</title>
        <authorList>
            <person name="Liu B.-B."/>
        </authorList>
    </citation>
    <scope>NUCLEOTIDE SEQUENCE</scope>
    <source>
        <strain evidence="1">SYSU A121-1</strain>
        <strain evidence="2 4">SYSU A558-1</strain>
    </source>
</reference>
<name>A0A8J8GPD6_9EURY</name>
<evidence type="ECO:0000313" key="4">
    <source>
        <dbReference type="Proteomes" id="UP001016761"/>
    </source>
</evidence>
<organism evidence="1 3">
    <name type="scientific">Haloterrigena gelatinilytica</name>
    <dbReference type="NCBI Taxonomy" id="2741724"/>
    <lineage>
        <taxon>Archaea</taxon>
        <taxon>Methanobacteriati</taxon>
        <taxon>Methanobacteriota</taxon>
        <taxon>Stenosarchaea group</taxon>
        <taxon>Halobacteria</taxon>
        <taxon>Halobacteriales</taxon>
        <taxon>Natrialbaceae</taxon>
        <taxon>Haloterrigena</taxon>
    </lineage>
</organism>